<comment type="function">
    <text evidence="13">Adenine glycosylase active on G-A mispairs.</text>
</comment>
<evidence type="ECO:0000256" key="13">
    <source>
        <dbReference type="RuleBase" id="RU365096"/>
    </source>
</evidence>
<evidence type="ECO:0000313" key="16">
    <source>
        <dbReference type="Proteomes" id="UP001275315"/>
    </source>
</evidence>
<dbReference type="Pfam" id="PF00730">
    <property type="entry name" value="HhH-GPD"/>
    <property type="match status" value="1"/>
</dbReference>
<accession>A0ABU5CMG0</accession>
<evidence type="ECO:0000256" key="5">
    <source>
        <dbReference type="ARBA" id="ARBA00022485"/>
    </source>
</evidence>
<keyword evidence="16" id="KW-1185">Reference proteome</keyword>
<keyword evidence="10" id="KW-0411">Iron-sulfur</keyword>
<dbReference type="PANTHER" id="PTHR42944:SF1">
    <property type="entry name" value="ADENINE DNA GLYCOSYLASE"/>
    <property type="match status" value="1"/>
</dbReference>
<evidence type="ECO:0000256" key="11">
    <source>
        <dbReference type="ARBA" id="ARBA00023204"/>
    </source>
</evidence>
<keyword evidence="5" id="KW-0004">4Fe-4S</keyword>
<dbReference type="InterPro" id="IPR015797">
    <property type="entry name" value="NUDIX_hydrolase-like_dom_sf"/>
</dbReference>
<dbReference type="Gene3D" id="1.10.1670.10">
    <property type="entry name" value="Helix-hairpin-Helix base-excision DNA repair enzymes (C-terminal)"/>
    <property type="match status" value="1"/>
</dbReference>
<dbReference type="SMART" id="SM00478">
    <property type="entry name" value="ENDO3c"/>
    <property type="match status" value="1"/>
</dbReference>
<evidence type="ECO:0000256" key="1">
    <source>
        <dbReference type="ARBA" id="ARBA00000843"/>
    </source>
</evidence>
<keyword evidence="9 13" id="KW-0408">Iron</keyword>
<dbReference type="SUPFAM" id="SSF48150">
    <property type="entry name" value="DNA-glycosylase"/>
    <property type="match status" value="1"/>
</dbReference>
<evidence type="ECO:0000256" key="9">
    <source>
        <dbReference type="ARBA" id="ARBA00023004"/>
    </source>
</evidence>
<gene>
    <name evidence="15" type="primary">mutY</name>
    <name evidence="15" type="ORF">RWD45_01570</name>
</gene>
<dbReference type="InterPro" id="IPR011257">
    <property type="entry name" value="DNA_glycosylase"/>
</dbReference>
<dbReference type="EC" id="3.2.2.31" evidence="3 13"/>
<dbReference type="InterPro" id="IPR003265">
    <property type="entry name" value="HhH-GPD_domain"/>
</dbReference>
<evidence type="ECO:0000313" key="15">
    <source>
        <dbReference type="EMBL" id="MDY0407557.1"/>
    </source>
</evidence>
<evidence type="ECO:0000259" key="14">
    <source>
        <dbReference type="SMART" id="SM00478"/>
    </source>
</evidence>
<evidence type="ECO:0000256" key="8">
    <source>
        <dbReference type="ARBA" id="ARBA00022801"/>
    </source>
</evidence>
<dbReference type="InterPro" id="IPR023170">
    <property type="entry name" value="HhH_base_excis_C"/>
</dbReference>
<keyword evidence="7 13" id="KW-0227">DNA damage</keyword>
<dbReference type="Proteomes" id="UP001275315">
    <property type="component" value="Unassembled WGS sequence"/>
</dbReference>
<evidence type="ECO:0000256" key="4">
    <source>
        <dbReference type="ARBA" id="ARBA00022023"/>
    </source>
</evidence>
<dbReference type="InterPro" id="IPR029119">
    <property type="entry name" value="MutY_C"/>
</dbReference>
<comment type="catalytic activity">
    <reaction evidence="1 13">
        <text>Hydrolyzes free adenine bases from 7,8-dihydro-8-oxoguanine:adenine mismatched double-stranded DNA, leaving an apurinic site.</text>
        <dbReference type="EC" id="3.2.2.31"/>
    </reaction>
</comment>
<comment type="cofactor">
    <cofactor evidence="13">
        <name>[4Fe-4S] cluster</name>
        <dbReference type="ChEBI" id="CHEBI:49883"/>
    </cofactor>
    <text evidence="13">Binds 1 [4Fe-4S] cluster.</text>
</comment>
<keyword evidence="8" id="KW-0378">Hydrolase</keyword>
<sequence>MSDKTLQSFNIYQFQEHLIDWFVDQQRDLPWRKNKDPYKVWVSEIMLQQTKVDTVIPYFHHFMKKFPTVHDLAMAEEQEVLKAWEGLGYYSRARNLHQAAKDVVEKYDGVIPSNPKELGALKGIGPYTKGAILSIAFMQEEPAVDGNVMRVLSRLLKIEDDIARPKTRKRFEQIVRDMISGANPSHFNQALMELGALICTPKSPTCLLCPVMEHCRAFHSGVEETLPIKSKAKKPKLETFVVLLIKDKDHTYMIEQRPTDGLLANLWQFPMVPLKEVGLENLELWFFTEYGFHISLQDQIGERRHVFTHLIWDLKIYEARVSGKMEGKKDFIFVESEALHTYPFPVSHKKIMEYIEQDD</sequence>
<dbReference type="CDD" id="cd03431">
    <property type="entry name" value="NUDIX_DNA_Glycosylase_C-MutY"/>
    <property type="match status" value="1"/>
</dbReference>
<evidence type="ECO:0000256" key="2">
    <source>
        <dbReference type="ARBA" id="ARBA00008343"/>
    </source>
</evidence>
<dbReference type="InterPro" id="IPR044298">
    <property type="entry name" value="MIG/MutY"/>
</dbReference>
<name>A0ABU5CMG0_9BACI</name>
<dbReference type="Pfam" id="PF14815">
    <property type="entry name" value="NUDIX_4"/>
    <property type="match status" value="1"/>
</dbReference>
<comment type="caution">
    <text evidence="15">The sequence shown here is derived from an EMBL/GenBank/DDBJ whole genome shotgun (WGS) entry which is preliminary data.</text>
</comment>
<evidence type="ECO:0000256" key="3">
    <source>
        <dbReference type="ARBA" id="ARBA00012045"/>
    </source>
</evidence>
<feature type="domain" description="HhH-GPD" evidence="14">
    <location>
        <begin position="46"/>
        <end position="197"/>
    </location>
</feature>
<dbReference type="CDD" id="cd00056">
    <property type="entry name" value="ENDO3c"/>
    <property type="match status" value="1"/>
</dbReference>
<dbReference type="SUPFAM" id="SSF55811">
    <property type="entry name" value="Nudix"/>
    <property type="match status" value="1"/>
</dbReference>
<evidence type="ECO:0000256" key="7">
    <source>
        <dbReference type="ARBA" id="ARBA00022763"/>
    </source>
</evidence>
<organism evidence="15 16">
    <name type="scientific">Paracerasibacillus soli</name>
    <dbReference type="NCBI Taxonomy" id="480284"/>
    <lineage>
        <taxon>Bacteria</taxon>
        <taxon>Bacillati</taxon>
        <taxon>Bacillota</taxon>
        <taxon>Bacilli</taxon>
        <taxon>Bacillales</taxon>
        <taxon>Bacillaceae</taxon>
        <taxon>Paracerasibacillus</taxon>
    </lineage>
</organism>
<keyword evidence="11" id="KW-0234">DNA repair</keyword>
<protein>
    <recommendedName>
        <fullName evidence="4 13">Adenine DNA glycosylase</fullName>
        <ecNumber evidence="3 13">3.2.2.31</ecNumber>
    </recommendedName>
</protein>
<reference evidence="15 16" key="1">
    <citation type="submission" date="2023-10" db="EMBL/GenBank/DDBJ databases">
        <title>Virgibacillus soli CC-YMP-6 genome.</title>
        <authorList>
            <person name="Miliotis G."/>
            <person name="Sengupta P."/>
            <person name="Hameed A."/>
            <person name="Chuvochina M."/>
            <person name="Mcdonagh F."/>
            <person name="Simpson A.C."/>
            <person name="Singh N.K."/>
            <person name="Rekha P.D."/>
            <person name="Raman K."/>
            <person name="Hugenholtz P."/>
            <person name="Venkateswaran K."/>
        </authorList>
    </citation>
    <scope>NUCLEOTIDE SEQUENCE [LARGE SCALE GENOMIC DNA]</scope>
    <source>
        <strain evidence="15 16">CC-YMP-6</strain>
    </source>
</reference>
<comment type="similarity">
    <text evidence="2 13">Belongs to the Nth/MutY family.</text>
</comment>
<dbReference type="InterPro" id="IPR005760">
    <property type="entry name" value="A/G_AdeGlyc_MutY"/>
</dbReference>
<dbReference type="Gene3D" id="3.90.79.10">
    <property type="entry name" value="Nucleoside Triphosphate Pyrophosphohydrolase"/>
    <property type="match status" value="1"/>
</dbReference>
<keyword evidence="12 13" id="KW-0326">Glycosidase</keyword>
<dbReference type="NCBIfam" id="TIGR01084">
    <property type="entry name" value="mutY"/>
    <property type="match status" value="1"/>
</dbReference>
<evidence type="ECO:0000256" key="12">
    <source>
        <dbReference type="ARBA" id="ARBA00023295"/>
    </source>
</evidence>
<evidence type="ECO:0000256" key="6">
    <source>
        <dbReference type="ARBA" id="ARBA00022723"/>
    </source>
</evidence>
<dbReference type="InterPro" id="IPR000445">
    <property type="entry name" value="HhH_motif"/>
</dbReference>
<dbReference type="Gene3D" id="1.10.340.30">
    <property type="entry name" value="Hypothetical protein, domain 2"/>
    <property type="match status" value="1"/>
</dbReference>
<keyword evidence="6" id="KW-0479">Metal-binding</keyword>
<dbReference type="EMBL" id="JAWDIQ010000001">
    <property type="protein sequence ID" value="MDY0407557.1"/>
    <property type="molecule type" value="Genomic_DNA"/>
</dbReference>
<dbReference type="RefSeq" id="WP_320378363.1">
    <property type="nucleotide sequence ID" value="NZ_JAWDIQ010000001.1"/>
</dbReference>
<dbReference type="PANTHER" id="PTHR42944">
    <property type="entry name" value="ADENINE DNA GLYCOSYLASE"/>
    <property type="match status" value="1"/>
</dbReference>
<evidence type="ECO:0000256" key="10">
    <source>
        <dbReference type="ARBA" id="ARBA00023014"/>
    </source>
</evidence>
<dbReference type="Pfam" id="PF00633">
    <property type="entry name" value="HHH"/>
    <property type="match status" value="1"/>
</dbReference>
<proteinExistence type="inferred from homology"/>